<proteinExistence type="predicted"/>
<evidence type="ECO:0000256" key="4">
    <source>
        <dbReference type="SAM" id="MobiDB-lite"/>
    </source>
</evidence>
<feature type="region of interest" description="Disordered" evidence="4">
    <location>
        <begin position="431"/>
        <end position="461"/>
    </location>
</feature>
<dbReference type="AlphaFoldDB" id="A0A2Z6NPX5"/>
<feature type="region of interest" description="Disordered" evidence="4">
    <location>
        <begin position="1"/>
        <end position="120"/>
    </location>
</feature>
<keyword evidence="1" id="KW-0815">Transposition</keyword>
<dbReference type="Proteomes" id="UP000242715">
    <property type="component" value="Unassembled WGS sequence"/>
</dbReference>
<evidence type="ECO:0000256" key="3">
    <source>
        <dbReference type="ARBA" id="ARBA00023172"/>
    </source>
</evidence>
<keyword evidence="2" id="KW-0238">DNA-binding</keyword>
<dbReference type="GO" id="GO:0003677">
    <property type="term" value="F:DNA binding"/>
    <property type="evidence" value="ECO:0007669"/>
    <property type="project" value="UniProtKB-KW"/>
</dbReference>
<evidence type="ECO:0000256" key="2">
    <source>
        <dbReference type="ARBA" id="ARBA00023125"/>
    </source>
</evidence>
<dbReference type="EMBL" id="DF974204">
    <property type="protein sequence ID" value="GAU46358.1"/>
    <property type="molecule type" value="Genomic_DNA"/>
</dbReference>
<accession>A0A2Z6NPX5</accession>
<dbReference type="Pfam" id="PF03108">
    <property type="entry name" value="DBD_Tnp_Mut"/>
    <property type="match status" value="1"/>
</dbReference>
<keyword evidence="7" id="KW-1185">Reference proteome</keyword>
<dbReference type="PANTHER" id="PTHR31973:SF187">
    <property type="entry name" value="MUTATOR TRANSPOSASE MUDRA PROTEIN"/>
    <property type="match status" value="1"/>
</dbReference>
<evidence type="ECO:0000313" key="7">
    <source>
        <dbReference type="Proteomes" id="UP000242715"/>
    </source>
</evidence>
<reference evidence="7" key="1">
    <citation type="journal article" date="2017" name="Front. Plant Sci.">
        <title>Climate Clever Clovers: New Paradigm to Reduce the Environmental Footprint of Ruminants by Breeding Low Methanogenic Forages Utilizing Haplotype Variation.</title>
        <authorList>
            <person name="Kaur P."/>
            <person name="Appels R."/>
            <person name="Bayer P.E."/>
            <person name="Keeble-Gagnere G."/>
            <person name="Wang J."/>
            <person name="Hirakawa H."/>
            <person name="Shirasawa K."/>
            <person name="Vercoe P."/>
            <person name="Stefanova K."/>
            <person name="Durmic Z."/>
            <person name="Nichols P."/>
            <person name="Revell C."/>
            <person name="Isobe S.N."/>
            <person name="Edwards D."/>
            <person name="Erskine W."/>
        </authorList>
    </citation>
    <scope>NUCLEOTIDE SEQUENCE [LARGE SCALE GENOMIC DNA]</scope>
    <source>
        <strain evidence="7">cv. Daliak</strain>
    </source>
</reference>
<evidence type="ECO:0000256" key="1">
    <source>
        <dbReference type="ARBA" id="ARBA00022578"/>
    </source>
</evidence>
<sequence length="461" mass="53440">MSQGEDFSYDDYGSAVDSVYRPSLVVETDSEEETPNDVHTEVNNKGKSTVVVERNQKNKKKRAIREDDDSSSDVSYEVDPEQRQMINLEDVREENEDGNDSYHSEELKSPISTDDEDDSGKRVYPQFNEAAKFGDVHIELGMEFGNLETFKAAVGDYTIDLGRVIKWVKNDKKRARVKCKEPECPWEIFCSWSKDRKSYQVKTFHSKHVCGRKFQNKQATRKWVVKQLTEKVDTIPIPEAVPQFRRFYVCLDACKRGFNAGCRPFIGLDGCFLKGYYGGQLLSAFLTLLHDDLGDYRQNGWNFMSDMQKGLIPAMQEVMPGVPHRYCALHMWRNFTKQWKDKELREEIRCYVMRTMTNNRLKLEGRVGIPCKHACAAISWKNENPEEYCNGWLGLASYKASYEFFIQLVRGETYWEPTPFTKPVPPWVKRIAGRPKKNRRRDETEVPAGSGKVKRTLPDFQ</sequence>
<organism evidence="6 7">
    <name type="scientific">Trifolium subterraneum</name>
    <name type="common">Subterranean clover</name>
    <dbReference type="NCBI Taxonomy" id="3900"/>
    <lineage>
        <taxon>Eukaryota</taxon>
        <taxon>Viridiplantae</taxon>
        <taxon>Streptophyta</taxon>
        <taxon>Embryophyta</taxon>
        <taxon>Tracheophyta</taxon>
        <taxon>Spermatophyta</taxon>
        <taxon>Magnoliopsida</taxon>
        <taxon>eudicotyledons</taxon>
        <taxon>Gunneridae</taxon>
        <taxon>Pentapetalae</taxon>
        <taxon>rosids</taxon>
        <taxon>fabids</taxon>
        <taxon>Fabales</taxon>
        <taxon>Fabaceae</taxon>
        <taxon>Papilionoideae</taxon>
        <taxon>50 kb inversion clade</taxon>
        <taxon>NPAAA clade</taxon>
        <taxon>Hologalegina</taxon>
        <taxon>IRL clade</taxon>
        <taxon>Trifolieae</taxon>
        <taxon>Trifolium</taxon>
    </lineage>
</organism>
<dbReference type="PANTHER" id="PTHR31973">
    <property type="entry name" value="POLYPROTEIN, PUTATIVE-RELATED"/>
    <property type="match status" value="1"/>
</dbReference>
<protein>
    <recommendedName>
        <fullName evidence="5">Transposase MuDR plant domain-containing protein</fullName>
    </recommendedName>
</protein>
<keyword evidence="3" id="KW-0233">DNA recombination</keyword>
<dbReference type="OrthoDB" id="1731134at2759"/>
<feature type="domain" description="Transposase MuDR plant" evidence="5">
    <location>
        <begin position="135"/>
        <end position="200"/>
    </location>
</feature>
<evidence type="ECO:0000313" key="6">
    <source>
        <dbReference type="EMBL" id="GAU46358.1"/>
    </source>
</evidence>
<dbReference type="PROSITE" id="PS01007">
    <property type="entry name" value="TRANSPOSASE_MUTATOR"/>
    <property type="match status" value="1"/>
</dbReference>
<feature type="compositionally biased region" description="Acidic residues" evidence="4">
    <location>
        <begin position="66"/>
        <end position="79"/>
    </location>
</feature>
<evidence type="ECO:0000259" key="5">
    <source>
        <dbReference type="Pfam" id="PF03108"/>
    </source>
</evidence>
<dbReference type="InterPro" id="IPR004332">
    <property type="entry name" value="Transposase_MuDR"/>
</dbReference>
<dbReference type="InterPro" id="IPR001207">
    <property type="entry name" value="Transposase_mutator"/>
</dbReference>
<name>A0A2Z6NPX5_TRISU</name>
<dbReference type="GO" id="GO:0006313">
    <property type="term" value="P:DNA transposition"/>
    <property type="evidence" value="ECO:0007669"/>
    <property type="project" value="InterPro"/>
</dbReference>
<dbReference type="GO" id="GO:0004803">
    <property type="term" value="F:transposase activity"/>
    <property type="evidence" value="ECO:0007669"/>
    <property type="project" value="InterPro"/>
</dbReference>
<gene>
    <name evidence="6" type="ORF">TSUD_325000</name>
</gene>